<evidence type="ECO:0000313" key="2">
    <source>
        <dbReference type="EMBL" id="ACL56778.1"/>
    </source>
</evidence>
<name>B8IR76_METNO</name>
<dbReference type="eggNOG" id="COG3166">
    <property type="taxonomic scope" value="Bacteria"/>
</dbReference>
<keyword evidence="3" id="KW-1185">Reference proteome</keyword>
<dbReference type="KEGG" id="mno:Mnod_1788"/>
<dbReference type="Proteomes" id="UP000008207">
    <property type="component" value="Chromosome"/>
</dbReference>
<gene>
    <name evidence="2" type="ordered locus">Mnod_1788</name>
</gene>
<dbReference type="EMBL" id="CP001349">
    <property type="protein sequence ID" value="ACL56778.1"/>
    <property type="molecule type" value="Genomic_DNA"/>
</dbReference>
<keyword evidence="1" id="KW-0812">Transmembrane</keyword>
<evidence type="ECO:0000313" key="3">
    <source>
        <dbReference type="Proteomes" id="UP000008207"/>
    </source>
</evidence>
<sequence length="355" mass="36732">MGLVLPWTRMAGASGPAGEILAAMLDAAAARLAPILGRGRGARRVVVVEADALLLYGVARGGAVTLLARLGPGERAPEGLRGGPLEVRLPPGSFLRRSLAVPEAGRAYLRPIIEHRLERLTPWQPDRVLYGFKAAPPAGGEGELTVDLLVTASDRIAPHLARLEAAGLHPTALGSAEEPLTAPLAIDLYGDRAGAGDPRLRRRLGRVLGAVFAGLILACAATGWLAASAEAELQGIEERLAALQARVKARAAPRASRAQVLLAAHRPEAGLGALLDRLSAALPDQTVLRELEIGPQKVRLVGRSADAPALVGRLEGQAGLSSVRFSAPVVRDGEGRDLFDLAAARAAPAAPGGSP</sequence>
<dbReference type="RefSeq" id="WP_015928470.1">
    <property type="nucleotide sequence ID" value="NC_011894.1"/>
</dbReference>
<evidence type="ECO:0000256" key="1">
    <source>
        <dbReference type="SAM" id="Phobius"/>
    </source>
</evidence>
<dbReference type="Gene3D" id="3.30.420.380">
    <property type="match status" value="1"/>
</dbReference>
<keyword evidence="1" id="KW-1133">Transmembrane helix</keyword>
<feature type="transmembrane region" description="Helical" evidence="1">
    <location>
        <begin position="207"/>
        <end position="227"/>
    </location>
</feature>
<dbReference type="AlphaFoldDB" id="B8IR76"/>
<dbReference type="Pfam" id="PF05137">
    <property type="entry name" value="PilN"/>
    <property type="match status" value="1"/>
</dbReference>
<proteinExistence type="predicted"/>
<protein>
    <submittedName>
        <fullName evidence="2">Fimbrial assembly family protein</fullName>
    </submittedName>
</protein>
<dbReference type="HOGENOM" id="CLU_794260_0_0_5"/>
<organism evidence="2 3">
    <name type="scientific">Methylobacterium nodulans (strain LMG 21967 / CNCM I-2342 / ORS 2060)</name>
    <dbReference type="NCBI Taxonomy" id="460265"/>
    <lineage>
        <taxon>Bacteria</taxon>
        <taxon>Pseudomonadati</taxon>
        <taxon>Pseudomonadota</taxon>
        <taxon>Alphaproteobacteria</taxon>
        <taxon>Hyphomicrobiales</taxon>
        <taxon>Methylobacteriaceae</taxon>
        <taxon>Methylobacterium</taxon>
    </lineage>
</organism>
<keyword evidence="1" id="KW-0472">Membrane</keyword>
<dbReference type="OrthoDB" id="8196557at2"/>
<dbReference type="InterPro" id="IPR007813">
    <property type="entry name" value="PilN"/>
</dbReference>
<accession>B8IR76</accession>
<reference evidence="2 3" key="1">
    <citation type="submission" date="2009-01" db="EMBL/GenBank/DDBJ databases">
        <title>Complete sequence of chromosome of Methylobacterium nodulans ORS 2060.</title>
        <authorList>
            <consortium name="US DOE Joint Genome Institute"/>
            <person name="Lucas S."/>
            <person name="Copeland A."/>
            <person name="Lapidus A."/>
            <person name="Glavina del Rio T."/>
            <person name="Dalin E."/>
            <person name="Tice H."/>
            <person name="Bruce D."/>
            <person name="Goodwin L."/>
            <person name="Pitluck S."/>
            <person name="Sims D."/>
            <person name="Brettin T."/>
            <person name="Detter J.C."/>
            <person name="Han C."/>
            <person name="Larimer F."/>
            <person name="Land M."/>
            <person name="Hauser L."/>
            <person name="Kyrpides N."/>
            <person name="Ivanova N."/>
            <person name="Marx C.J."/>
            <person name="Richardson P."/>
        </authorList>
    </citation>
    <scope>NUCLEOTIDE SEQUENCE [LARGE SCALE GENOMIC DNA]</scope>
    <source>
        <strain evidence="3">LMG 21967 / CNCM I-2342 / ORS 2060</strain>
    </source>
</reference>
<dbReference type="STRING" id="460265.Mnod_1788"/>